<dbReference type="Pfam" id="PF07514">
    <property type="entry name" value="TraI_2"/>
    <property type="match status" value="1"/>
</dbReference>
<dbReference type="STRING" id="454.Lisr_0110"/>
<evidence type="ECO:0000256" key="1">
    <source>
        <dbReference type="SAM" id="MobiDB-lite"/>
    </source>
</evidence>
<evidence type="ECO:0000259" key="2">
    <source>
        <dbReference type="Pfam" id="PF07514"/>
    </source>
</evidence>
<keyword evidence="4" id="KW-0347">Helicase</keyword>
<dbReference type="InterPro" id="IPR011119">
    <property type="entry name" value="Unchr_helicase_relaxase_TraI"/>
</dbReference>
<keyword evidence="4" id="KW-0378">Hydrolase</keyword>
<dbReference type="SUPFAM" id="SSF46785">
    <property type="entry name" value="Winged helix' DNA-binding domain"/>
    <property type="match status" value="1"/>
</dbReference>
<dbReference type="GO" id="GO:0004386">
    <property type="term" value="F:helicase activity"/>
    <property type="evidence" value="ECO:0007669"/>
    <property type="project" value="UniProtKB-KW"/>
</dbReference>
<sequence length="445" mass="50202">MFRRQGKKTVAQSTRSMKDLIKILPVRQLLADEKRQNLLAEMKSLSGLEESRYESLCVVLINNLIQYCQSLPETSHHYYSQPGGIIDHALNRTEAALSLFSQFVVLDENAELSEQQKLWQYALYSAALLKGIGKLFVDFSINLYDNHGYLLKSWNPLLENLTTFGKYYDYSFEKEPDIEFRRRLNLLLARAIVPASGFAWIASDVDVLTVWLALLNEDERSAGTLGAILIRADAIAIQRYFNRLMVKGFGGRTGRYGRIGAFSDSTPASITEKEQQIGIEFIQWLARALEKGQIQLNKTPLFMVPGGMLMSADVFKWFVRENPEFKNWQAVQNGFLSLGLHEKGFDGKPTTSFEQINNQQIHSGVVFEKYGVVLPEKLQVHNMNTGKSVNRSAMDVIHSTELANHFVRAHSSSPQASVQHLSSSGQWKKPEVTQAAIHPGVKRSG</sequence>
<keyword evidence="4" id="KW-0067">ATP-binding</keyword>
<proteinExistence type="predicted"/>
<dbReference type="PATRIC" id="fig|454.4.peg.117"/>
<evidence type="ECO:0000259" key="3">
    <source>
        <dbReference type="Pfam" id="PF07515"/>
    </source>
</evidence>
<dbReference type="Pfam" id="PF07515">
    <property type="entry name" value="TraI_2_C"/>
    <property type="match status" value="1"/>
</dbReference>
<feature type="region of interest" description="Disordered" evidence="1">
    <location>
        <begin position="413"/>
        <end position="445"/>
    </location>
</feature>
<dbReference type="EMBL" id="LNYH01000004">
    <property type="protein sequence ID" value="KTD34566.1"/>
    <property type="molecule type" value="Genomic_DNA"/>
</dbReference>
<evidence type="ECO:0000313" key="4">
    <source>
        <dbReference type="EMBL" id="KTD34566.1"/>
    </source>
</evidence>
<dbReference type="InterPro" id="IPR036390">
    <property type="entry name" value="WH_DNA-bd_sf"/>
</dbReference>
<dbReference type="RefSeq" id="WP_172461013.1">
    <property type="nucleotide sequence ID" value="NZ_CAAAJA010000015.1"/>
</dbReference>
<evidence type="ECO:0000313" key="5">
    <source>
        <dbReference type="Proteomes" id="UP000054761"/>
    </source>
</evidence>
<dbReference type="InterPro" id="IPR022391">
    <property type="entry name" value="ICE_relaxase_PFGI-1"/>
</dbReference>
<dbReference type="InterPro" id="IPR011093">
    <property type="entry name" value="TraI_2_C"/>
</dbReference>
<dbReference type="Gene3D" id="1.10.3210.40">
    <property type="match status" value="1"/>
</dbReference>
<comment type="caution">
    <text evidence="4">The sequence shown here is derived from an EMBL/GenBank/DDBJ whole genome shotgun (WGS) entry which is preliminary data.</text>
</comment>
<keyword evidence="4" id="KW-0547">Nucleotide-binding</keyword>
<feature type="domain" description="Uncharacterised" evidence="2">
    <location>
        <begin position="28"/>
        <end position="242"/>
    </location>
</feature>
<accession>A0A0W0WR16</accession>
<reference evidence="4 5" key="1">
    <citation type="submission" date="2015-11" db="EMBL/GenBank/DDBJ databases">
        <title>Genomic analysis of 38 Legionella species identifies large and diverse effector repertoires.</title>
        <authorList>
            <person name="Burstein D."/>
            <person name="Amaro F."/>
            <person name="Zusman T."/>
            <person name="Lifshitz Z."/>
            <person name="Cohen O."/>
            <person name="Gilbert J.A."/>
            <person name="Pupko T."/>
            <person name="Shuman H.A."/>
            <person name="Segal G."/>
        </authorList>
    </citation>
    <scope>NUCLEOTIDE SEQUENCE [LARGE SCALE GENOMIC DNA]</scope>
    <source>
        <strain evidence="4 5">Bercovier 4</strain>
    </source>
</reference>
<feature type="compositionally biased region" description="Polar residues" evidence="1">
    <location>
        <begin position="413"/>
        <end position="426"/>
    </location>
</feature>
<gene>
    <name evidence="4" type="ORF">Lisr_0110</name>
</gene>
<feature type="domain" description="Putative conjugal transfer nickase/helicase TraI C-terminal" evidence="3">
    <location>
        <begin position="277"/>
        <end position="384"/>
    </location>
</feature>
<name>A0A0W0WR16_9GAMM</name>
<dbReference type="NCBIfam" id="TIGR03760">
    <property type="entry name" value="ICE_TraI_Pfluor"/>
    <property type="match status" value="1"/>
</dbReference>
<protein>
    <submittedName>
        <fullName evidence="4">Putative helicase/relaxase</fullName>
    </submittedName>
</protein>
<dbReference type="AlphaFoldDB" id="A0A0W0WR16"/>
<dbReference type="Proteomes" id="UP000054761">
    <property type="component" value="Unassembled WGS sequence"/>
</dbReference>
<organism evidence="4 5">
    <name type="scientific">Legionella israelensis</name>
    <dbReference type="NCBI Taxonomy" id="454"/>
    <lineage>
        <taxon>Bacteria</taxon>
        <taxon>Pseudomonadati</taxon>
        <taxon>Pseudomonadota</taxon>
        <taxon>Gammaproteobacteria</taxon>
        <taxon>Legionellales</taxon>
        <taxon>Legionellaceae</taxon>
        <taxon>Legionella</taxon>
    </lineage>
</organism>
<keyword evidence="5" id="KW-1185">Reference proteome</keyword>